<gene>
    <name evidence="3" type="ORF">FGG12_13515</name>
</gene>
<dbReference type="EMBL" id="VCIZ01000007">
    <property type="protein sequence ID" value="TSP12035.1"/>
    <property type="molecule type" value="Genomic_DNA"/>
</dbReference>
<evidence type="ECO:0000313" key="3">
    <source>
        <dbReference type="EMBL" id="TSP12035.1"/>
    </source>
</evidence>
<sequence length="168" mass="18320">MCHCSRNRRTELKTDPYIARHAMGKKVVGQALVAHDGFSARYDLNRLQGVFSRPAHKLAGQSYVDRILILDTAKGGVATAWMLHEMQSRNMVPKAIVFNTVNTILVQGAALGDVSMMAGFDVDITAVIPHGSFVEVDPATKSIRVLDPSEVPAATELAPGQDRIHFPK</sequence>
<name>A0ABY3EME9_9BURK</name>
<accession>A0ABY3EME9</accession>
<evidence type="ECO:0000256" key="1">
    <source>
        <dbReference type="ARBA" id="ARBA00023239"/>
    </source>
</evidence>
<keyword evidence="4" id="KW-1185">Reference proteome</keyword>
<dbReference type="SUPFAM" id="SSF52016">
    <property type="entry name" value="LeuD/IlvD-like"/>
    <property type="match status" value="1"/>
</dbReference>
<organism evidence="3 4">
    <name type="scientific">Cupriavidus campinensis</name>
    <dbReference type="NCBI Taxonomy" id="151783"/>
    <lineage>
        <taxon>Bacteria</taxon>
        <taxon>Pseudomonadati</taxon>
        <taxon>Pseudomonadota</taxon>
        <taxon>Betaproteobacteria</taxon>
        <taxon>Burkholderiales</taxon>
        <taxon>Burkholderiaceae</taxon>
        <taxon>Cupriavidus</taxon>
    </lineage>
</organism>
<protein>
    <submittedName>
        <fullName evidence="3">DUF126 domain-containing protein</fullName>
    </submittedName>
</protein>
<evidence type="ECO:0000313" key="4">
    <source>
        <dbReference type="Proteomes" id="UP000318943"/>
    </source>
</evidence>
<keyword evidence="1" id="KW-0456">Lyase</keyword>
<dbReference type="Gene3D" id="3.50.30.10">
    <property type="entry name" value="Phosphohistidine domain"/>
    <property type="match status" value="1"/>
</dbReference>
<feature type="domain" description="Phosphomevalonate dehydratase small subunit-like" evidence="2">
    <location>
        <begin position="38"/>
        <end position="117"/>
    </location>
</feature>
<comment type="caution">
    <text evidence="3">The sequence shown here is derived from an EMBL/GenBank/DDBJ whole genome shotgun (WGS) entry which is preliminary data.</text>
</comment>
<dbReference type="Proteomes" id="UP000318943">
    <property type="component" value="Unassembled WGS sequence"/>
</dbReference>
<dbReference type="Pfam" id="PF01989">
    <property type="entry name" value="AcnX_swivel_put"/>
    <property type="match status" value="1"/>
</dbReference>
<proteinExistence type="predicted"/>
<reference evidence="3 4" key="1">
    <citation type="submission" date="2019-05" db="EMBL/GenBank/DDBJ databases">
        <title>Whole genome sequence analysis of Cupriavidus campinensis S14E4C strain.</title>
        <authorList>
            <person name="Abbaszade G."/>
            <person name="Szabo A."/>
            <person name="Toumi M."/>
            <person name="Toth E."/>
        </authorList>
    </citation>
    <scope>NUCLEOTIDE SEQUENCE [LARGE SCALE GENOMIC DNA]</scope>
    <source>
        <strain evidence="3 4">S14E4C</strain>
    </source>
</reference>
<dbReference type="InterPro" id="IPR002840">
    <property type="entry name" value="PMDh-S-like_dom"/>
</dbReference>
<evidence type="ECO:0000259" key="2">
    <source>
        <dbReference type="Pfam" id="PF01989"/>
    </source>
</evidence>